<dbReference type="InterPro" id="IPR036736">
    <property type="entry name" value="ACP-like_sf"/>
</dbReference>
<dbReference type="SMART" id="SM00829">
    <property type="entry name" value="PKS_ER"/>
    <property type="match status" value="1"/>
</dbReference>
<dbReference type="SMART" id="SM00825">
    <property type="entry name" value="PKS_KS"/>
    <property type="match status" value="1"/>
</dbReference>
<dbReference type="SMART" id="SM00822">
    <property type="entry name" value="PKS_KR"/>
    <property type="match status" value="1"/>
</dbReference>
<dbReference type="PROSITE" id="PS00606">
    <property type="entry name" value="KS3_1"/>
    <property type="match status" value="1"/>
</dbReference>
<dbReference type="SUPFAM" id="SSF51735">
    <property type="entry name" value="NAD(P)-binding Rossmann-fold domains"/>
    <property type="match status" value="2"/>
</dbReference>
<dbReference type="Gene3D" id="3.10.129.110">
    <property type="entry name" value="Polyketide synthase dehydratase"/>
    <property type="match status" value="1"/>
</dbReference>
<evidence type="ECO:0000256" key="3">
    <source>
        <dbReference type="ARBA" id="ARBA00022679"/>
    </source>
</evidence>
<gene>
    <name evidence="5" type="ORF">PPYR_03594</name>
</gene>
<keyword evidence="6" id="KW-1185">Reference proteome</keyword>
<dbReference type="EMBL" id="VVIM01000011">
    <property type="protein sequence ID" value="KAB0791794.1"/>
    <property type="molecule type" value="Genomic_DNA"/>
</dbReference>
<dbReference type="Proteomes" id="UP000327044">
    <property type="component" value="Unassembled WGS sequence"/>
</dbReference>
<keyword evidence="2" id="KW-0597">Phosphoprotein</keyword>
<organism evidence="5 6">
    <name type="scientific">Photinus pyralis</name>
    <name type="common">Common eastern firefly</name>
    <name type="synonym">Lampyris pyralis</name>
    <dbReference type="NCBI Taxonomy" id="7054"/>
    <lineage>
        <taxon>Eukaryota</taxon>
        <taxon>Metazoa</taxon>
        <taxon>Ecdysozoa</taxon>
        <taxon>Arthropoda</taxon>
        <taxon>Hexapoda</taxon>
        <taxon>Insecta</taxon>
        <taxon>Pterygota</taxon>
        <taxon>Neoptera</taxon>
        <taxon>Endopterygota</taxon>
        <taxon>Coleoptera</taxon>
        <taxon>Polyphaga</taxon>
        <taxon>Elateriformia</taxon>
        <taxon>Elateroidea</taxon>
        <taxon>Lampyridae</taxon>
        <taxon>Lampyrinae</taxon>
        <taxon>Photinus</taxon>
    </lineage>
</organism>
<dbReference type="InterPro" id="IPR014031">
    <property type="entry name" value="Ketoacyl_synth_C"/>
</dbReference>
<dbReference type="InterPro" id="IPR009081">
    <property type="entry name" value="PP-bd_ACP"/>
</dbReference>
<dbReference type="PANTHER" id="PTHR43775:SF23">
    <property type="entry name" value="FATTY ACID SYNTHASE 3"/>
    <property type="match status" value="1"/>
</dbReference>
<dbReference type="InterPro" id="IPR032821">
    <property type="entry name" value="PKS_assoc"/>
</dbReference>
<dbReference type="Pfam" id="PF02801">
    <property type="entry name" value="Ketoacyl-synt_C"/>
    <property type="match status" value="1"/>
</dbReference>
<dbReference type="Pfam" id="PF00109">
    <property type="entry name" value="ketoacyl-synt"/>
    <property type="match status" value="1"/>
</dbReference>
<keyword evidence="3" id="KW-0808">Transferase</keyword>
<dbReference type="Gene3D" id="1.10.1200.10">
    <property type="entry name" value="ACP-like"/>
    <property type="match status" value="1"/>
</dbReference>
<dbReference type="Pfam" id="PF08659">
    <property type="entry name" value="KR"/>
    <property type="match status" value="1"/>
</dbReference>
<proteinExistence type="predicted"/>
<evidence type="ECO:0000259" key="4">
    <source>
        <dbReference type="PROSITE" id="PS52004"/>
    </source>
</evidence>
<dbReference type="InParanoid" id="A0A5N4A377"/>
<dbReference type="InterPro" id="IPR018201">
    <property type="entry name" value="Ketoacyl_synth_AS"/>
</dbReference>
<dbReference type="GO" id="GO:0006633">
    <property type="term" value="P:fatty acid biosynthetic process"/>
    <property type="evidence" value="ECO:0007669"/>
    <property type="project" value="InterPro"/>
</dbReference>
<comment type="caution">
    <text evidence="5">The sequence shown here is derived from an EMBL/GenBank/DDBJ whole genome shotgun (WGS) entry which is preliminary data.</text>
</comment>
<dbReference type="GO" id="GO:0004315">
    <property type="term" value="F:3-oxoacyl-[acyl-carrier-protein] synthase activity"/>
    <property type="evidence" value="ECO:0007669"/>
    <property type="project" value="InterPro"/>
</dbReference>
<evidence type="ECO:0000313" key="5">
    <source>
        <dbReference type="EMBL" id="KAB0791794.1"/>
    </source>
</evidence>
<dbReference type="GO" id="GO:0016491">
    <property type="term" value="F:oxidoreductase activity"/>
    <property type="evidence" value="ECO:0007669"/>
    <property type="project" value="InterPro"/>
</dbReference>
<evidence type="ECO:0000313" key="6">
    <source>
        <dbReference type="Proteomes" id="UP000327044"/>
    </source>
</evidence>
<protein>
    <recommendedName>
        <fullName evidence="4">Ketosynthase family 3 (KS3) domain-containing protein</fullName>
    </recommendedName>
</protein>
<dbReference type="InterPro" id="IPR020841">
    <property type="entry name" value="PKS_Beta-ketoAc_synthase_dom"/>
</dbReference>
<dbReference type="Gene3D" id="3.30.70.3290">
    <property type="match status" value="2"/>
</dbReference>
<dbReference type="Pfam" id="PF21149">
    <property type="entry name" value="FAS_pseudo-KR"/>
    <property type="match status" value="1"/>
</dbReference>
<dbReference type="GO" id="GO:0004312">
    <property type="term" value="F:fatty acid synthase activity"/>
    <property type="evidence" value="ECO:0007669"/>
    <property type="project" value="TreeGrafter"/>
</dbReference>
<evidence type="ECO:0000256" key="1">
    <source>
        <dbReference type="ARBA" id="ARBA00022450"/>
    </source>
</evidence>
<dbReference type="SUPFAM" id="SSF50129">
    <property type="entry name" value="GroES-like"/>
    <property type="match status" value="1"/>
</dbReference>
<sequence length="1754" mass="195364">MANLQFKTSLTNPPDGDEVVVSGISGRFPQSENVNEFFEKLMGAKDLLTPVPDEWRALCPNLPPRMGKVNGWHKFDAGYFGMHYHQVNALHPVCRVLLEGAVEAILDAGLDPRDLVGTKTGVFFGVFHYELDLPRHNDLTLGIDGRIRDSVAQVISHYLRLDGPTLSIDSACSSSGLALEHAFRAIREGRCDNAIVCSANLIHSHHITWLTHRLGILDPRAENNVLNDNANGYVRAEACVAMLLQRFRECNRSYAQILHAKTNSDGFKEEGIMHPSGKSQAELIREMYEECSFNPLDVNYVEVHSTGTRAGVPEEAGAIEAVYCAGRRLPLKIGSCKSNMGHSEPVSALCSLVKVLLGIGRDQIPPSINCANPRRDVPAFRCGTIVANAQVLNIDRDRYIGVNNSGFGGTNAHILVKRLDVKPREELKHHFVCVSARTRSGLEQILTSLVQNASNEDYLQLVPHLFRHDADLFLYRGFVHVSNGEVRSQHLGEKLSFTTRLRLALLRLNHTYGVNMNGFEEIGLFDEIKRRHGSEPMAMEDAISQALRILELPVEYEELSECSGRKTDDSMCHSTSQSQQKATNGVLFTMGFNPKVEKLQPVMDSPVNAPPISPLIRWDHQEDWFVASARDNAKSGSDVITINLENGDEDWKFLHGHVIDGRNFLPASALFHFVWATFGKITKTVISETAVLFENCQIHRSIILSKESIIQLSVQIFRLTKRFEVTQSGELVASGTVKVPKFAHEQAVEGLPISGVIGRPLLLNSAYKQLSLWHYQYRGEFCGLEEIDLGATRALVKWNDNWITFIDHMLTTRFFKPSCKSLTVPSAVERLIIDPIGHSQNSEPVWSPNDCSIIKSKCAEVRGLEFKSIPRKATSATPTLESYRFVGYNGKMSAAEALRVVVEIVVQNTPGNYLLVADLTNGLDSLSSPISSLLDEFLVHRTIVSGSIPDDTNLVIGSRTSGDVEVVNAIMSRLKENAFLLLREHPDCVFDREIIASYRTPTETLYLLRKVENLAIPLAVHITDDLSWLSQVQSALGANLKVLLVAQDDKTSGIIGLVNSLKKEYDVLSLSCMFLVDDCPKFDVDHNFYVNQMRKSLFMNVWKEGKWGSYRHFPLEVEELESDSRVVGIIDKGNIASFQWALGPPLQNSTTLTQVYYAGLNVEDLMIANGKADINPWDDRCEANKFCLGFEFSGRNARGGRVMAMVQEAALANMAEPCQYFTFNVPDTWSLEEAATVPKTYCTVLYGLILLGRIRRGQTILLDTGDVGQCGVNVATYFGCQIFTTAHQMGASLQRLIMKATYGKGVDIVLGSLSEDKLAHLRYVAPRGIFLNVVNYDSPNSFDLSHLSNNRTFASINLRAIFEADQKTKKQLNHLVNQGIRIGYVKPIPRRVFEADSVTDALNCIGTTGKVIVKVRDEEPFTVESPRKMALLAKPRFYCDSTKVYILVGGLGGFGLQLAEWLVQRGARNLVLVSRRRDVTDYQSYKLEIWKERGARVIVSRHNPVTLTGCETLIGESRKLGQIDGIFNLAAVLHDGLFESQTKETFTKTFAPKATVTANLDVVSRRLCSNLKHFVVFSSIVSWKGNVAQTNYAMANVVMERICEVRKEEGLPALAIRWGLIGDVGMLEDNENLKQMEVIADTVRQEIESCLQVMDILLMQNTHAVVSSSVLVDPSANNNEKELGLLDGLGKIIGVNLNHVSPNANLTQLGMDSIAVVEIKQFLMDKYKISKSLREMRSMTLNQIREEEMKLKAR</sequence>
<dbReference type="InterPro" id="IPR057326">
    <property type="entry name" value="KR_dom"/>
</dbReference>
<dbReference type="InterPro" id="IPR020843">
    <property type="entry name" value="ER"/>
</dbReference>
<evidence type="ECO:0000256" key="2">
    <source>
        <dbReference type="ARBA" id="ARBA00022553"/>
    </source>
</evidence>
<dbReference type="InterPro" id="IPR036291">
    <property type="entry name" value="NAD(P)-bd_dom_sf"/>
</dbReference>
<keyword evidence="1" id="KW-0596">Phosphopantetheine</keyword>
<dbReference type="InterPro" id="IPR014030">
    <property type="entry name" value="Ketoacyl_synth_N"/>
</dbReference>
<dbReference type="PROSITE" id="PS52004">
    <property type="entry name" value="KS3_2"/>
    <property type="match status" value="1"/>
</dbReference>
<reference evidence="5 6" key="1">
    <citation type="journal article" date="2018" name="Elife">
        <title>Firefly genomes illuminate parallel origins of bioluminescence in beetles.</title>
        <authorList>
            <person name="Fallon T.R."/>
            <person name="Lower S.E."/>
            <person name="Chang C.H."/>
            <person name="Bessho-Uehara M."/>
            <person name="Martin G.J."/>
            <person name="Bewick A.J."/>
            <person name="Behringer M."/>
            <person name="Debat H.J."/>
            <person name="Wong I."/>
            <person name="Day J.C."/>
            <person name="Suvorov A."/>
            <person name="Silva C.J."/>
            <person name="Stanger-Hall K.F."/>
            <person name="Hall D.W."/>
            <person name="Schmitz R.J."/>
            <person name="Nelson D.R."/>
            <person name="Lewis S.M."/>
            <person name="Shigenobu S."/>
            <person name="Bybee S.M."/>
            <person name="Larracuente A.M."/>
            <person name="Oba Y."/>
            <person name="Weng J.K."/>
        </authorList>
    </citation>
    <scope>NUCLEOTIDE SEQUENCE [LARGE SCALE GENOMIC DNA]</scope>
    <source>
        <strain evidence="5">1611_PpyrPB1</strain>
        <tissue evidence="5">Whole body</tissue>
    </source>
</reference>
<accession>A0A5N4A377</accession>
<dbReference type="Gene3D" id="3.40.47.10">
    <property type="match status" value="1"/>
</dbReference>
<dbReference type="CDD" id="cd08954">
    <property type="entry name" value="KR_1_FAS_SDR_x"/>
    <property type="match status" value="1"/>
</dbReference>
<dbReference type="CDD" id="cd05195">
    <property type="entry name" value="enoyl_red"/>
    <property type="match status" value="1"/>
</dbReference>
<dbReference type="InterPro" id="IPR042104">
    <property type="entry name" value="PKS_dehydratase_sf"/>
</dbReference>
<dbReference type="InterPro" id="IPR016039">
    <property type="entry name" value="Thiolase-like"/>
</dbReference>
<dbReference type="InterPro" id="IPR011032">
    <property type="entry name" value="GroES-like_sf"/>
</dbReference>
<dbReference type="SUPFAM" id="SSF53901">
    <property type="entry name" value="Thiolase-like"/>
    <property type="match status" value="1"/>
</dbReference>
<dbReference type="Pfam" id="PF00550">
    <property type="entry name" value="PP-binding"/>
    <property type="match status" value="1"/>
</dbReference>
<dbReference type="CDD" id="cd00833">
    <property type="entry name" value="PKS"/>
    <property type="match status" value="1"/>
</dbReference>
<dbReference type="SUPFAM" id="SSF47336">
    <property type="entry name" value="ACP-like"/>
    <property type="match status" value="1"/>
</dbReference>
<dbReference type="InterPro" id="IPR049391">
    <property type="entry name" value="FAS_pseudo-KR"/>
</dbReference>
<name>A0A5N4A377_PHOPY</name>
<dbReference type="Pfam" id="PF16197">
    <property type="entry name" value="KAsynt_C_assoc"/>
    <property type="match status" value="1"/>
</dbReference>
<dbReference type="PANTHER" id="PTHR43775">
    <property type="entry name" value="FATTY ACID SYNTHASE"/>
    <property type="match status" value="1"/>
</dbReference>
<dbReference type="InterPro" id="IPR050091">
    <property type="entry name" value="PKS_NRPS_Biosynth_Enz"/>
</dbReference>
<dbReference type="InterPro" id="IPR013968">
    <property type="entry name" value="PKS_KR"/>
</dbReference>
<feature type="domain" description="Ketosynthase family 3 (KS3)" evidence="4">
    <location>
        <begin position="16"/>
        <end position="418"/>
    </location>
</feature>
<dbReference type="Gene3D" id="3.40.50.720">
    <property type="entry name" value="NAD(P)-binding Rossmann-like Domain"/>
    <property type="match status" value="1"/>
</dbReference>
<dbReference type="Gene3D" id="3.90.180.10">
    <property type="entry name" value="Medium-chain alcohol dehydrogenases, catalytic domain"/>
    <property type="match status" value="1"/>
</dbReference>